<organism evidence="3 4">
    <name type="scientific">Sphingomicrobium sediminis</name>
    <dbReference type="NCBI Taxonomy" id="2950949"/>
    <lineage>
        <taxon>Bacteria</taxon>
        <taxon>Pseudomonadati</taxon>
        <taxon>Pseudomonadota</taxon>
        <taxon>Alphaproteobacteria</taxon>
        <taxon>Sphingomonadales</taxon>
        <taxon>Sphingomonadaceae</taxon>
        <taxon>Sphingomicrobium</taxon>
    </lineage>
</organism>
<keyword evidence="1" id="KW-0732">Signal</keyword>
<keyword evidence="4" id="KW-1185">Reference proteome</keyword>
<gene>
    <name evidence="3" type="ORF">NDO55_09090</name>
</gene>
<dbReference type="InterPro" id="IPR050570">
    <property type="entry name" value="Cell_wall_metabolism_enzyme"/>
</dbReference>
<evidence type="ECO:0000256" key="1">
    <source>
        <dbReference type="ARBA" id="ARBA00022729"/>
    </source>
</evidence>
<dbReference type="AlphaFoldDB" id="A0A9X2EM70"/>
<proteinExistence type="predicted"/>
<evidence type="ECO:0000313" key="4">
    <source>
        <dbReference type="Proteomes" id="UP001155128"/>
    </source>
</evidence>
<dbReference type="PANTHER" id="PTHR21666">
    <property type="entry name" value="PEPTIDASE-RELATED"/>
    <property type="match status" value="1"/>
</dbReference>
<comment type="caution">
    <text evidence="3">The sequence shown here is derived from an EMBL/GenBank/DDBJ whole genome shotgun (WGS) entry which is preliminary data.</text>
</comment>
<dbReference type="Gene3D" id="2.70.70.10">
    <property type="entry name" value="Glucose Permease (Domain IIA)"/>
    <property type="match status" value="1"/>
</dbReference>
<dbReference type="InterPro" id="IPR016047">
    <property type="entry name" value="M23ase_b-sheet_dom"/>
</dbReference>
<dbReference type="InterPro" id="IPR011055">
    <property type="entry name" value="Dup_hybrid_motif"/>
</dbReference>
<dbReference type="FunFam" id="2.70.70.10:FF:000006">
    <property type="entry name" value="M23 family peptidase"/>
    <property type="match status" value="1"/>
</dbReference>
<evidence type="ECO:0000313" key="3">
    <source>
        <dbReference type="EMBL" id="MCM8557974.1"/>
    </source>
</evidence>
<reference evidence="3" key="1">
    <citation type="submission" date="2022-06" db="EMBL/GenBank/DDBJ databases">
        <title>Sphingomicrobium sedimins sp. nov., a marine bacterium isolated from tidal flat.</title>
        <authorList>
            <person name="Kim C.-H."/>
            <person name="Yoo Y."/>
            <person name="Kim J.-J."/>
        </authorList>
    </citation>
    <scope>NUCLEOTIDE SEQUENCE</scope>
    <source>
        <strain evidence="3">GRR-S6-50</strain>
    </source>
</reference>
<evidence type="ECO:0000259" key="2">
    <source>
        <dbReference type="Pfam" id="PF01551"/>
    </source>
</evidence>
<dbReference type="PANTHER" id="PTHR21666:SF289">
    <property type="entry name" value="L-ALA--D-GLU ENDOPEPTIDASE"/>
    <property type="match status" value="1"/>
</dbReference>
<dbReference type="Pfam" id="PF01551">
    <property type="entry name" value="Peptidase_M23"/>
    <property type="match status" value="1"/>
</dbReference>
<feature type="domain" description="M23ase beta-sheet core" evidence="2">
    <location>
        <begin position="319"/>
        <end position="414"/>
    </location>
</feature>
<dbReference type="Proteomes" id="UP001155128">
    <property type="component" value="Unassembled WGS sequence"/>
</dbReference>
<accession>A0A9X2EM70</accession>
<name>A0A9X2EM70_9SPHN</name>
<dbReference type="SUPFAM" id="SSF51261">
    <property type="entry name" value="Duplicated hybrid motif"/>
    <property type="match status" value="1"/>
</dbReference>
<sequence length="450" mass="47933">MSRNERKFVSKRSPRRIAGVGAVLLGVAALALGAAPLSKAFADDRAPTPGPDLAAELTAAGISNGTMGRLTGRRMAASEKVSPLREAPVRPWRELVATVGVDGGLESALRRAGVPRADAASATRAVHEAAGGRIGAGTKVNIRLGPPGPGDVRPLESLSMRAALDLDVSLDRAGDVFNVTRERIAVKASPMRIRGRVGNGLYFAMRDMGVTPRAAQDYLKALGAHVDVGDVSPDDMFDLVIEHRETASGDHVAGPLLYAGLDRRGASDVALLKWTAGGREQWLDALSLEGKSEGLIWPVQARISGYFGMRTHPILRIRRMHKGMDFAARTGTPIRAAADGRVIKAGWNGGAGRMITIQHEGGLRTRYFHMSGYAVSNGATVRQGQVIGYVGSSGLSTGAHLHYEVHQNGRAVDPRGVRMVRRPVLEGNALTAFQARYDEYMALPRTLPVG</sequence>
<dbReference type="Gene3D" id="3.10.450.350">
    <property type="match status" value="1"/>
</dbReference>
<dbReference type="RefSeq" id="WP_252114504.1">
    <property type="nucleotide sequence ID" value="NZ_JAMSHT010000001.1"/>
</dbReference>
<dbReference type="EMBL" id="JAMSHT010000001">
    <property type="protein sequence ID" value="MCM8557974.1"/>
    <property type="molecule type" value="Genomic_DNA"/>
</dbReference>
<protein>
    <submittedName>
        <fullName evidence="3">M23 family metallopeptidase</fullName>
    </submittedName>
</protein>
<dbReference type="GO" id="GO:0004222">
    <property type="term" value="F:metalloendopeptidase activity"/>
    <property type="evidence" value="ECO:0007669"/>
    <property type="project" value="TreeGrafter"/>
</dbReference>
<dbReference type="CDD" id="cd12797">
    <property type="entry name" value="M23_peptidase"/>
    <property type="match status" value="1"/>
</dbReference>